<organism evidence="3 4">
    <name type="scientific">Pseudahrensia aquimaris</name>
    <dbReference type="NCBI Taxonomy" id="744461"/>
    <lineage>
        <taxon>Bacteria</taxon>
        <taxon>Pseudomonadati</taxon>
        <taxon>Pseudomonadota</taxon>
        <taxon>Alphaproteobacteria</taxon>
        <taxon>Hyphomicrobiales</taxon>
        <taxon>Ahrensiaceae</taxon>
        <taxon>Pseudahrensia</taxon>
    </lineage>
</organism>
<gene>
    <name evidence="3" type="ORF">ACFQ14_11920</name>
</gene>
<evidence type="ECO:0000313" key="3">
    <source>
        <dbReference type="EMBL" id="MFD0917116.1"/>
    </source>
</evidence>
<comment type="subcellular location">
    <subcellularLocation>
        <location evidence="1">Secreted</location>
    </subcellularLocation>
</comment>
<dbReference type="InterPro" id="IPR018511">
    <property type="entry name" value="Hemolysin-typ_Ca-bd_CS"/>
</dbReference>
<dbReference type="Proteomes" id="UP001597101">
    <property type="component" value="Unassembled WGS sequence"/>
</dbReference>
<dbReference type="RefSeq" id="WP_377212978.1">
    <property type="nucleotide sequence ID" value="NZ_JBHTJV010000010.1"/>
</dbReference>
<dbReference type="Gene3D" id="2.150.10.10">
    <property type="entry name" value="Serralysin-like metalloprotease, C-terminal"/>
    <property type="match status" value="4"/>
</dbReference>
<sequence>MQFFQFGSTIDLSGFQFVNWTAGQDEVGIYGTFGADTLIGSNVGDIILGYDGADIMVGNLGDDIFLLDNPSANIAQIHGSAGRDFISGRGGDGLDIIDGGEGADTIEGGNGIDIIDGGNGADTLRGNNGADTIDGGAGNDVLYGGLGFDSLDGGAGNDVLDGGIGYDMMVGGLGNDTYFVDAVQDVVFELAGEGYDSVISTFDMTLEDHFEELQLTGAARIGTGNDASNRLVGSSSNDTLYGLEGDDEMFGSNGADTMFGGAGNDTYFVDDVGDMTVELAGEGYDRVFANSLASWTLAENVERLTFQDSGNHTATGNALDNRLDGNAGDDIFVLDAGGADVFSGGQGQDTFDARAGTQGVNIDLLSGTHGGDAAGDSFSSIEVFWGSNSISAGDVMLTGAARAKFFGFRGDDILTGGATVDYLDGGVGNDTLNGMGARDGLRGFTGDDILTGGSDRDYFQYVFAGFDHDTITDYQDGLDYLRVFSAVADEVSDFTIAGNGTSSVMLTLNDGTTDNTITINGDGGSNVTIDAGDFLFY</sequence>
<dbReference type="PROSITE" id="PS00330">
    <property type="entry name" value="HEMOLYSIN_CALCIUM"/>
    <property type="match status" value="2"/>
</dbReference>
<dbReference type="PANTHER" id="PTHR38340">
    <property type="entry name" value="S-LAYER PROTEIN"/>
    <property type="match status" value="1"/>
</dbReference>
<proteinExistence type="predicted"/>
<dbReference type="Pfam" id="PF00353">
    <property type="entry name" value="HemolysinCabind"/>
    <property type="match status" value="6"/>
</dbReference>
<keyword evidence="4" id="KW-1185">Reference proteome</keyword>
<evidence type="ECO:0000313" key="4">
    <source>
        <dbReference type="Proteomes" id="UP001597101"/>
    </source>
</evidence>
<dbReference type="InterPro" id="IPR050557">
    <property type="entry name" value="RTX_toxin/Mannuronan_C5-epim"/>
</dbReference>
<dbReference type="SUPFAM" id="SSF51120">
    <property type="entry name" value="beta-Roll"/>
    <property type="match status" value="3"/>
</dbReference>
<dbReference type="InterPro" id="IPR001343">
    <property type="entry name" value="Hemolysn_Ca-bd"/>
</dbReference>
<evidence type="ECO:0008006" key="5">
    <source>
        <dbReference type="Google" id="ProtNLM"/>
    </source>
</evidence>
<dbReference type="EMBL" id="JBHTJV010000010">
    <property type="protein sequence ID" value="MFD0917116.1"/>
    <property type="molecule type" value="Genomic_DNA"/>
</dbReference>
<accession>A0ABW3FF60</accession>
<dbReference type="PANTHER" id="PTHR38340:SF1">
    <property type="entry name" value="S-LAYER PROTEIN"/>
    <property type="match status" value="1"/>
</dbReference>
<dbReference type="InterPro" id="IPR011049">
    <property type="entry name" value="Serralysin-like_metalloprot_C"/>
</dbReference>
<evidence type="ECO:0000256" key="2">
    <source>
        <dbReference type="ARBA" id="ARBA00022525"/>
    </source>
</evidence>
<evidence type="ECO:0000256" key="1">
    <source>
        <dbReference type="ARBA" id="ARBA00004613"/>
    </source>
</evidence>
<protein>
    <recommendedName>
        <fullName evidence="5">Calcium-binding protein</fullName>
    </recommendedName>
</protein>
<keyword evidence="2" id="KW-0964">Secreted</keyword>
<comment type="caution">
    <text evidence="3">The sequence shown here is derived from an EMBL/GenBank/DDBJ whole genome shotgun (WGS) entry which is preliminary data.</text>
</comment>
<reference evidence="4" key="1">
    <citation type="journal article" date="2019" name="Int. J. Syst. Evol. Microbiol.">
        <title>The Global Catalogue of Microorganisms (GCM) 10K type strain sequencing project: providing services to taxonomists for standard genome sequencing and annotation.</title>
        <authorList>
            <consortium name="The Broad Institute Genomics Platform"/>
            <consortium name="The Broad Institute Genome Sequencing Center for Infectious Disease"/>
            <person name="Wu L."/>
            <person name="Ma J."/>
        </authorList>
    </citation>
    <scope>NUCLEOTIDE SEQUENCE [LARGE SCALE GENOMIC DNA]</scope>
    <source>
        <strain evidence="4">CCUG 60023</strain>
    </source>
</reference>
<dbReference type="PRINTS" id="PR00313">
    <property type="entry name" value="CABNDNGRPT"/>
</dbReference>
<name>A0ABW3FF60_9HYPH</name>